<dbReference type="RefSeq" id="XP_022968873.1">
    <property type="nucleotide sequence ID" value="XM_023113105.1"/>
</dbReference>
<dbReference type="InterPro" id="IPR036514">
    <property type="entry name" value="SGNH_hydro_sf"/>
</dbReference>
<dbReference type="AlphaFoldDB" id="A0A6J1HZC7"/>
<evidence type="ECO:0000313" key="6">
    <source>
        <dbReference type="RefSeq" id="XP_022968873.1"/>
    </source>
</evidence>
<evidence type="ECO:0000256" key="2">
    <source>
        <dbReference type="ARBA" id="ARBA00022729"/>
    </source>
</evidence>
<evidence type="ECO:0000256" key="3">
    <source>
        <dbReference type="ARBA" id="ARBA00022801"/>
    </source>
</evidence>
<dbReference type="InterPro" id="IPR001087">
    <property type="entry name" value="GDSL"/>
</dbReference>
<dbReference type="GeneID" id="111468052"/>
<dbReference type="CDD" id="cd01837">
    <property type="entry name" value="SGNH_plant_lipase_like"/>
    <property type="match status" value="1"/>
</dbReference>
<keyword evidence="4" id="KW-0325">Glycoprotein</keyword>
<reference evidence="6" key="1">
    <citation type="submission" date="2025-08" db="UniProtKB">
        <authorList>
            <consortium name="RefSeq"/>
        </authorList>
    </citation>
    <scope>IDENTIFICATION</scope>
    <source>
        <tissue evidence="6">Young leaves</tissue>
    </source>
</reference>
<comment type="similarity">
    <text evidence="1">Belongs to the 'GDSL' lipolytic enzyme family.</text>
</comment>
<name>A0A6J1HZC7_CUCMA</name>
<organism evidence="5 6">
    <name type="scientific">Cucurbita maxima</name>
    <name type="common">Pumpkin</name>
    <name type="synonym">Winter squash</name>
    <dbReference type="NCBI Taxonomy" id="3661"/>
    <lineage>
        <taxon>Eukaryota</taxon>
        <taxon>Viridiplantae</taxon>
        <taxon>Streptophyta</taxon>
        <taxon>Embryophyta</taxon>
        <taxon>Tracheophyta</taxon>
        <taxon>Spermatophyta</taxon>
        <taxon>Magnoliopsida</taxon>
        <taxon>eudicotyledons</taxon>
        <taxon>Gunneridae</taxon>
        <taxon>Pentapetalae</taxon>
        <taxon>rosids</taxon>
        <taxon>fabids</taxon>
        <taxon>Cucurbitales</taxon>
        <taxon>Cucurbitaceae</taxon>
        <taxon>Cucurbiteae</taxon>
        <taxon>Cucurbita</taxon>
    </lineage>
</organism>
<evidence type="ECO:0000256" key="4">
    <source>
        <dbReference type="ARBA" id="ARBA00023180"/>
    </source>
</evidence>
<dbReference type="PANTHER" id="PTHR22835:SF517">
    <property type="entry name" value="GDSL-LIKE LIPASE_ACYLHYDROLASE FAMILY PROTEIN, EXPRESSED"/>
    <property type="match status" value="1"/>
</dbReference>
<dbReference type="PANTHER" id="PTHR22835">
    <property type="entry name" value="ZINC FINGER FYVE DOMAIN CONTAINING PROTEIN"/>
    <property type="match status" value="1"/>
</dbReference>
<keyword evidence="3" id="KW-0378">Hydrolase</keyword>
<dbReference type="Pfam" id="PF00657">
    <property type="entry name" value="Lipase_GDSL"/>
    <property type="match status" value="1"/>
</dbReference>
<gene>
    <name evidence="6" type="primary">LOC111468052</name>
</gene>
<dbReference type="InterPro" id="IPR035669">
    <property type="entry name" value="SGNH_plant_lipase-like"/>
</dbReference>
<dbReference type="Proteomes" id="UP000504608">
    <property type="component" value="Unplaced"/>
</dbReference>
<keyword evidence="5" id="KW-1185">Reference proteome</keyword>
<sequence>MFDAIYQLGGSVSDTGNLIRENPATPFSRLPYGESFFKNPTGRCSNGLLIIDQFAIAAGLPLINPYLDKDAPMTHGVNFAVAGSTALPSEVLAQKRISSRVTNSSLSKQLDWMSTHFNITCLFKENDCTKKLKNALFFVGEIGGNDYNYALFQGKTIEEVRNLVPEVVQIIKEAVERVINYGAFQVIVPGNFPIGCLPIYLAGFQTNDATAYDELHCLKDLNNLAIYHNTHLNDAIKSMRKENPNVNIVYGDYYNALLWILREASSLGFDETSLHKPCCGMDGDYEFNLMQMCGAPGVPVCGNPGE</sequence>
<protein>
    <submittedName>
        <fullName evidence="6">Acetylajmalan esterase-like</fullName>
    </submittedName>
</protein>
<keyword evidence="2" id="KW-0732">Signal</keyword>
<proteinExistence type="inferred from homology"/>
<evidence type="ECO:0000313" key="5">
    <source>
        <dbReference type="Proteomes" id="UP000504608"/>
    </source>
</evidence>
<accession>A0A6J1HZC7</accession>
<dbReference type="GO" id="GO:0016788">
    <property type="term" value="F:hydrolase activity, acting on ester bonds"/>
    <property type="evidence" value="ECO:0007669"/>
    <property type="project" value="InterPro"/>
</dbReference>
<dbReference type="Gene3D" id="3.40.50.1110">
    <property type="entry name" value="SGNH hydrolase"/>
    <property type="match status" value="1"/>
</dbReference>
<dbReference type="OrthoDB" id="1600564at2759"/>
<dbReference type="KEGG" id="cmax:111468052"/>
<evidence type="ECO:0000256" key="1">
    <source>
        <dbReference type="ARBA" id="ARBA00008668"/>
    </source>
</evidence>